<feature type="domain" description="EamA" evidence="9">
    <location>
        <begin position="32"/>
        <end position="165"/>
    </location>
</feature>
<accession>A0ABQ6F1X0</accession>
<feature type="transmembrane region" description="Helical" evidence="8">
    <location>
        <begin position="291"/>
        <end position="311"/>
    </location>
</feature>
<keyword evidence="5 8" id="KW-0812">Transmembrane</keyword>
<dbReference type="InterPro" id="IPR000620">
    <property type="entry name" value="EamA_dom"/>
</dbReference>
<reference evidence="11" key="1">
    <citation type="journal article" date="2019" name="Int. J. Syst. Evol. Microbiol.">
        <title>The Global Catalogue of Microorganisms (GCM) 10K type strain sequencing project: providing services to taxonomists for standard genome sequencing and annotation.</title>
        <authorList>
            <consortium name="The Broad Institute Genomics Platform"/>
            <consortium name="The Broad Institute Genome Sequencing Center for Infectious Disease"/>
            <person name="Wu L."/>
            <person name="Ma J."/>
        </authorList>
    </citation>
    <scope>NUCLEOTIDE SEQUENCE [LARGE SCALE GENOMIC DNA]</scope>
    <source>
        <strain evidence="11">NBRC 108723</strain>
    </source>
</reference>
<dbReference type="PANTHER" id="PTHR22911">
    <property type="entry name" value="ACYL-MALONYL CONDENSING ENZYME-RELATED"/>
    <property type="match status" value="1"/>
</dbReference>
<feature type="transmembrane region" description="Helical" evidence="8">
    <location>
        <begin position="127"/>
        <end position="144"/>
    </location>
</feature>
<dbReference type="InterPro" id="IPR004626">
    <property type="entry name" value="RarD"/>
</dbReference>
<dbReference type="NCBIfam" id="TIGR00688">
    <property type="entry name" value="rarD"/>
    <property type="match status" value="1"/>
</dbReference>
<proteinExistence type="inferred from homology"/>
<dbReference type="SUPFAM" id="SSF103481">
    <property type="entry name" value="Multidrug resistance efflux transporter EmrE"/>
    <property type="match status" value="2"/>
</dbReference>
<evidence type="ECO:0000256" key="5">
    <source>
        <dbReference type="ARBA" id="ARBA00022692"/>
    </source>
</evidence>
<evidence type="ECO:0000256" key="3">
    <source>
        <dbReference type="ARBA" id="ARBA00022448"/>
    </source>
</evidence>
<dbReference type="Proteomes" id="UP001157138">
    <property type="component" value="Unassembled WGS sequence"/>
</dbReference>
<dbReference type="InterPro" id="IPR037185">
    <property type="entry name" value="EmrE-like"/>
</dbReference>
<evidence type="ECO:0000259" key="9">
    <source>
        <dbReference type="Pfam" id="PF00892"/>
    </source>
</evidence>
<feature type="transmembrane region" description="Helical" evidence="8">
    <location>
        <begin position="265"/>
        <end position="285"/>
    </location>
</feature>
<evidence type="ECO:0000256" key="2">
    <source>
        <dbReference type="ARBA" id="ARBA00007362"/>
    </source>
</evidence>
<feature type="transmembrane region" description="Helical" evidence="8">
    <location>
        <begin position="173"/>
        <end position="190"/>
    </location>
</feature>
<feature type="transmembrane region" description="Helical" evidence="8">
    <location>
        <begin position="233"/>
        <end position="253"/>
    </location>
</feature>
<keyword evidence="11" id="KW-1185">Reference proteome</keyword>
<protein>
    <submittedName>
        <fullName evidence="10">Chloramphenicol resistance permease RarD</fullName>
    </submittedName>
</protein>
<feature type="transmembrane region" description="Helical" evidence="8">
    <location>
        <begin position="151"/>
        <end position="167"/>
    </location>
</feature>
<comment type="caution">
    <text evidence="10">The sequence shown here is derived from an EMBL/GenBank/DDBJ whole genome shotgun (WGS) entry which is preliminary data.</text>
</comment>
<evidence type="ECO:0000256" key="4">
    <source>
        <dbReference type="ARBA" id="ARBA00022475"/>
    </source>
</evidence>
<name>A0ABQ6F1X0_9VIBR</name>
<evidence type="ECO:0000313" key="11">
    <source>
        <dbReference type="Proteomes" id="UP001157138"/>
    </source>
</evidence>
<keyword evidence="4" id="KW-1003">Cell membrane</keyword>
<gene>
    <name evidence="10" type="ORF">GCM10007938_27610</name>
</gene>
<evidence type="ECO:0000313" key="10">
    <source>
        <dbReference type="EMBL" id="GLT18979.1"/>
    </source>
</evidence>
<evidence type="ECO:0000256" key="1">
    <source>
        <dbReference type="ARBA" id="ARBA00004651"/>
    </source>
</evidence>
<sequence length="322" mass="35758">MISDAIAYTATLLQLNCAVRLSMTTEHQSKQGMLLAISAYTMWGIAPIYFKAINQVSPLEIVGHRIIWSFLLLSILLHIGRRWRNVRDVTRSKNKMLCLFSTSFLVGINWLIFIWAINNNHMLDASLGYYINPLFNVVLGMLFLGERLRKLQWFAVILASIGVVIQLLAFGSIPIVAIALAATFGVYGLLRKKVSLDAQTGLFIETLIMLPAAAIYLLWIADSPTANLSHNTLNLNLLLISAGIVTTLPLLCFTGAATRLKLSTLGFIQYIGPSLMFLLAVLVYGEDFSQDKAITFAFIWSALVIFSYDGLKTQKRSGKTKC</sequence>
<keyword evidence="7 8" id="KW-0472">Membrane</keyword>
<keyword evidence="3" id="KW-0813">Transport</keyword>
<comment type="subcellular location">
    <subcellularLocation>
        <location evidence="1">Cell membrane</location>
        <topology evidence="1">Multi-pass membrane protein</topology>
    </subcellularLocation>
</comment>
<comment type="similarity">
    <text evidence="2">Belongs to the EamA transporter family.</text>
</comment>
<feature type="transmembrane region" description="Helical" evidence="8">
    <location>
        <begin position="62"/>
        <end position="80"/>
    </location>
</feature>
<evidence type="ECO:0000256" key="7">
    <source>
        <dbReference type="ARBA" id="ARBA00023136"/>
    </source>
</evidence>
<evidence type="ECO:0000256" key="6">
    <source>
        <dbReference type="ARBA" id="ARBA00022989"/>
    </source>
</evidence>
<keyword evidence="6 8" id="KW-1133">Transmembrane helix</keyword>
<evidence type="ECO:0000256" key="8">
    <source>
        <dbReference type="SAM" id="Phobius"/>
    </source>
</evidence>
<dbReference type="PANTHER" id="PTHR22911:SF137">
    <property type="entry name" value="SOLUTE CARRIER FAMILY 35 MEMBER G2-RELATED"/>
    <property type="match status" value="1"/>
</dbReference>
<dbReference type="EMBL" id="BSPW01000061">
    <property type="protein sequence ID" value="GLT18979.1"/>
    <property type="molecule type" value="Genomic_DNA"/>
</dbReference>
<dbReference type="Pfam" id="PF00892">
    <property type="entry name" value="EamA"/>
    <property type="match status" value="2"/>
</dbReference>
<feature type="transmembrane region" description="Helical" evidence="8">
    <location>
        <begin position="202"/>
        <end position="221"/>
    </location>
</feature>
<organism evidence="10 11">
    <name type="scientific">Vibrio zhanjiangensis</name>
    <dbReference type="NCBI Taxonomy" id="1046128"/>
    <lineage>
        <taxon>Bacteria</taxon>
        <taxon>Pseudomonadati</taxon>
        <taxon>Pseudomonadota</taxon>
        <taxon>Gammaproteobacteria</taxon>
        <taxon>Vibrionales</taxon>
        <taxon>Vibrionaceae</taxon>
        <taxon>Vibrio</taxon>
    </lineage>
</organism>
<feature type="domain" description="EamA" evidence="9">
    <location>
        <begin position="175"/>
        <end position="307"/>
    </location>
</feature>
<feature type="transmembrane region" description="Helical" evidence="8">
    <location>
        <begin position="96"/>
        <end position="115"/>
    </location>
</feature>
<feature type="transmembrane region" description="Helical" evidence="8">
    <location>
        <begin position="32"/>
        <end position="50"/>
    </location>
</feature>